<dbReference type="CDD" id="cd04641">
    <property type="entry name" value="CBS_euAMPK_gamma-like_repeat2"/>
    <property type="match status" value="1"/>
</dbReference>
<feature type="domain" description="CBS" evidence="5">
    <location>
        <begin position="197"/>
        <end position="254"/>
    </location>
</feature>
<dbReference type="PANTHER" id="PTHR13780">
    <property type="entry name" value="AMP-ACTIVATED PROTEIN KINASE, GAMMA REGULATORY SUBUNIT"/>
    <property type="match status" value="1"/>
</dbReference>
<evidence type="ECO:0000313" key="8">
    <source>
        <dbReference type="Proteomes" id="UP000192927"/>
    </source>
</evidence>
<dbReference type="SMART" id="SM00116">
    <property type="entry name" value="CBS"/>
    <property type="match status" value="4"/>
</dbReference>
<gene>
    <name evidence="6" type="ORF">FRX48_07732</name>
</gene>
<dbReference type="GO" id="GO:0031588">
    <property type="term" value="C:nucleotide-activated protein kinase complex"/>
    <property type="evidence" value="ECO:0007669"/>
    <property type="project" value="TreeGrafter"/>
</dbReference>
<feature type="domain" description="CBS" evidence="5">
    <location>
        <begin position="120"/>
        <end position="183"/>
    </location>
</feature>
<dbReference type="Proteomes" id="UP000192927">
    <property type="component" value="Unassembled WGS sequence"/>
</dbReference>
<accession>A0A1W5D7Z0</accession>
<dbReference type="Gene3D" id="3.10.580.10">
    <property type="entry name" value="CBS-domain"/>
    <property type="match status" value="2"/>
</dbReference>
<protein>
    <submittedName>
        <fullName evidence="6">Nuclear SNF4</fullName>
    </submittedName>
    <submittedName>
        <fullName evidence="7">Snf1 protein kinase complex subunit</fullName>
    </submittedName>
</protein>
<evidence type="ECO:0000313" key="6">
    <source>
        <dbReference type="EMBL" id="KAA6408650.1"/>
    </source>
</evidence>
<dbReference type="GO" id="GO:0005634">
    <property type="term" value="C:nucleus"/>
    <property type="evidence" value="ECO:0007669"/>
    <property type="project" value="TreeGrafter"/>
</dbReference>
<comment type="similarity">
    <text evidence="1">Belongs to the 5'-AMP-activated protein kinase gamma subunit family.</text>
</comment>
<dbReference type="AlphaFoldDB" id="A0A1W5D7Z0"/>
<keyword evidence="7" id="KW-0418">Kinase</keyword>
<evidence type="ECO:0000313" key="7">
    <source>
        <dbReference type="EMBL" id="SLM39257.1"/>
    </source>
</evidence>
<reference evidence="8" key="2">
    <citation type="submission" date="2017-03" db="EMBL/GenBank/DDBJ databases">
        <authorList>
            <person name="Sharma R."/>
            <person name="Thines M."/>
        </authorList>
    </citation>
    <scope>NUCLEOTIDE SEQUENCE [LARGE SCALE GENOMIC DNA]</scope>
</reference>
<evidence type="ECO:0000256" key="2">
    <source>
        <dbReference type="ARBA" id="ARBA00022737"/>
    </source>
</evidence>
<dbReference type="Proteomes" id="UP000324767">
    <property type="component" value="Unassembled WGS sequence"/>
</dbReference>
<feature type="domain" description="CBS" evidence="5">
    <location>
        <begin position="269"/>
        <end position="326"/>
    </location>
</feature>
<evidence type="ECO:0000313" key="9">
    <source>
        <dbReference type="Proteomes" id="UP000324767"/>
    </source>
</evidence>
<evidence type="ECO:0000256" key="1">
    <source>
        <dbReference type="ARBA" id="ARBA00006750"/>
    </source>
</evidence>
<dbReference type="GO" id="GO:0005737">
    <property type="term" value="C:cytoplasm"/>
    <property type="evidence" value="ECO:0007669"/>
    <property type="project" value="TreeGrafter"/>
</dbReference>
<keyword evidence="7" id="KW-0808">Transferase</keyword>
<name>A0A1W5D7Z0_9LECA</name>
<dbReference type="GO" id="GO:0019887">
    <property type="term" value="F:protein kinase regulator activity"/>
    <property type="evidence" value="ECO:0007669"/>
    <property type="project" value="TreeGrafter"/>
</dbReference>
<dbReference type="InterPro" id="IPR046342">
    <property type="entry name" value="CBS_dom_sf"/>
</dbReference>
<reference evidence="6 9" key="3">
    <citation type="submission" date="2019-09" db="EMBL/GenBank/DDBJ databases">
        <title>The hologenome of the rock-dwelling lichen Lasallia pustulata.</title>
        <authorList>
            <person name="Greshake Tzovaras B."/>
            <person name="Segers F."/>
            <person name="Bicker A."/>
            <person name="Dal Grande F."/>
            <person name="Otte J."/>
            <person name="Hankeln T."/>
            <person name="Schmitt I."/>
            <person name="Ebersberger I."/>
        </authorList>
    </citation>
    <scope>NUCLEOTIDE SEQUENCE [LARGE SCALE GENOMIC DNA]</scope>
    <source>
        <strain evidence="6">A1-1</strain>
    </source>
</reference>
<dbReference type="CDD" id="cd04618">
    <property type="entry name" value="CBS_euAMPK_gamma-like_repeat1"/>
    <property type="match status" value="1"/>
</dbReference>
<dbReference type="OrthoDB" id="286637at2759"/>
<keyword evidence="2" id="KW-0677">Repeat</keyword>
<dbReference type="GO" id="GO:0016208">
    <property type="term" value="F:AMP binding"/>
    <property type="evidence" value="ECO:0007669"/>
    <property type="project" value="TreeGrafter"/>
</dbReference>
<dbReference type="Pfam" id="PF00571">
    <property type="entry name" value="CBS"/>
    <property type="match status" value="3"/>
</dbReference>
<dbReference type="SUPFAM" id="SSF54631">
    <property type="entry name" value="CBS-domain pair"/>
    <property type="match status" value="2"/>
</dbReference>
<evidence type="ECO:0000256" key="3">
    <source>
        <dbReference type="ARBA" id="ARBA00023122"/>
    </source>
</evidence>
<proteinExistence type="inferred from homology"/>
<sequence length="331" mass="37654">MTPSTPGKQESAVNKEQRIGLKRIRDFLKVRTSYDVLPLSFRLIVFDTALLVKNSLSILVQNGIVSAPLWDSKTSTFAGLLTTFDFINLIQYYWQNPDAISRVDQFRLNSLRDIERAIGVSPIESVSIHPLRPLYEACRRMLESRSRRIPLVDVDDETKRAMVVSVLTQYRILKFVAVNVHETQFLRKPLSELNLGTYKNLQTAKMDTPVMEVIHQLVNLHISSVPILNSDGVVINVFEAVDVITLIKGGTYDELNLTVGEALQKRSDDFPGIYTCSVEDRLDTIFDTIRKSRVHRFVVIDEDNRLVGVLTLSDILEYILLEGEDEDTKLD</sequence>
<dbReference type="InterPro" id="IPR000644">
    <property type="entry name" value="CBS_dom"/>
</dbReference>
<dbReference type="GO" id="GO:0019901">
    <property type="term" value="F:protein kinase binding"/>
    <property type="evidence" value="ECO:0007669"/>
    <property type="project" value="TreeGrafter"/>
</dbReference>
<dbReference type="PROSITE" id="PS51371">
    <property type="entry name" value="CBS"/>
    <property type="match status" value="3"/>
</dbReference>
<organism evidence="7 8">
    <name type="scientific">Lasallia pustulata</name>
    <dbReference type="NCBI Taxonomy" id="136370"/>
    <lineage>
        <taxon>Eukaryota</taxon>
        <taxon>Fungi</taxon>
        <taxon>Dikarya</taxon>
        <taxon>Ascomycota</taxon>
        <taxon>Pezizomycotina</taxon>
        <taxon>Lecanoromycetes</taxon>
        <taxon>OSLEUM clade</taxon>
        <taxon>Umbilicariomycetidae</taxon>
        <taxon>Umbilicariales</taxon>
        <taxon>Umbilicariaceae</taxon>
        <taxon>Lasallia</taxon>
    </lineage>
</organism>
<dbReference type="InterPro" id="IPR050511">
    <property type="entry name" value="AMPK_gamma/SDS23_families"/>
</dbReference>
<dbReference type="EMBL" id="VXIT01000013">
    <property type="protein sequence ID" value="KAA6408650.1"/>
    <property type="molecule type" value="Genomic_DNA"/>
</dbReference>
<dbReference type="EMBL" id="FWEW01003487">
    <property type="protein sequence ID" value="SLM39257.1"/>
    <property type="molecule type" value="Genomic_DNA"/>
</dbReference>
<keyword evidence="8" id="KW-1185">Reference proteome</keyword>
<dbReference type="GO" id="GO:0016301">
    <property type="term" value="F:kinase activity"/>
    <property type="evidence" value="ECO:0007669"/>
    <property type="project" value="UniProtKB-KW"/>
</dbReference>
<keyword evidence="3 4" id="KW-0129">CBS domain</keyword>
<evidence type="ECO:0000256" key="4">
    <source>
        <dbReference type="PROSITE-ProRule" id="PRU00703"/>
    </source>
</evidence>
<evidence type="ECO:0000259" key="5">
    <source>
        <dbReference type="PROSITE" id="PS51371"/>
    </source>
</evidence>
<reference evidence="7" key="1">
    <citation type="submission" date="2017-03" db="EMBL/GenBank/DDBJ databases">
        <authorList>
            <person name="Afonso C.L."/>
            <person name="Miller P.J."/>
            <person name="Scott M.A."/>
            <person name="Spackman E."/>
            <person name="Goraichik I."/>
            <person name="Dimitrov K.M."/>
            <person name="Suarez D.L."/>
            <person name="Swayne D.E."/>
        </authorList>
    </citation>
    <scope>NUCLEOTIDE SEQUENCE [LARGE SCALE GENOMIC DNA]</scope>
</reference>
<dbReference type="PANTHER" id="PTHR13780:SF35">
    <property type="entry name" value="LD22662P"/>
    <property type="match status" value="1"/>
</dbReference>